<dbReference type="InterPro" id="IPR052048">
    <property type="entry name" value="ST_Response_Regulator"/>
</dbReference>
<protein>
    <submittedName>
        <fullName evidence="3">Response regulator</fullName>
    </submittedName>
</protein>
<keyword evidence="4" id="KW-1185">Reference proteome</keyword>
<comment type="caution">
    <text evidence="3">The sequence shown here is derived from an EMBL/GenBank/DDBJ whole genome shotgun (WGS) entry which is preliminary data.</text>
</comment>
<dbReference type="PROSITE" id="PS50110">
    <property type="entry name" value="RESPONSE_REGULATORY"/>
    <property type="match status" value="1"/>
</dbReference>
<dbReference type="Pfam" id="PF00072">
    <property type="entry name" value="Response_reg"/>
    <property type="match status" value="1"/>
</dbReference>
<reference evidence="4" key="1">
    <citation type="journal article" date="2019" name="Int. J. Syst. Evol. Microbiol.">
        <title>The Global Catalogue of Microorganisms (GCM) 10K type strain sequencing project: providing services to taxonomists for standard genome sequencing and annotation.</title>
        <authorList>
            <consortium name="The Broad Institute Genomics Platform"/>
            <consortium name="The Broad Institute Genome Sequencing Center for Infectious Disease"/>
            <person name="Wu L."/>
            <person name="Ma J."/>
        </authorList>
    </citation>
    <scope>NUCLEOTIDE SEQUENCE [LARGE SCALE GENOMIC DNA]</scope>
    <source>
        <strain evidence="4">CCUG 42001</strain>
    </source>
</reference>
<evidence type="ECO:0000313" key="4">
    <source>
        <dbReference type="Proteomes" id="UP001596267"/>
    </source>
</evidence>
<sequence>MLKTILIVDDSRFMRTFIRNKIDSSLFCIAGEASNGLEAVDQYSTLHPDLVIMDITMPLLSGIDALRRIMKLDPKAKVIMCSSLGSEQLVIEAIQFGAKEFVLKPFFDDLNEKLKSVLHY</sequence>
<feature type="domain" description="Response regulatory" evidence="2">
    <location>
        <begin position="4"/>
        <end position="119"/>
    </location>
</feature>
<dbReference type="Gene3D" id="3.40.50.2300">
    <property type="match status" value="1"/>
</dbReference>
<evidence type="ECO:0000313" key="3">
    <source>
        <dbReference type="EMBL" id="MFC6385393.1"/>
    </source>
</evidence>
<dbReference type="PANTHER" id="PTHR43228:SF1">
    <property type="entry name" value="TWO-COMPONENT RESPONSE REGULATOR ARR22"/>
    <property type="match status" value="1"/>
</dbReference>
<keyword evidence="1" id="KW-0597">Phosphoprotein</keyword>
<dbReference type="RefSeq" id="WP_253052287.1">
    <property type="nucleotide sequence ID" value="NZ_JAMXWN010000001.1"/>
</dbReference>
<dbReference type="InterPro" id="IPR001789">
    <property type="entry name" value="Sig_transdc_resp-reg_receiver"/>
</dbReference>
<dbReference type="InterPro" id="IPR011006">
    <property type="entry name" value="CheY-like_superfamily"/>
</dbReference>
<organism evidence="3 4">
    <name type="scientific">Sporolactobacillus kofuensis</name>
    <dbReference type="NCBI Taxonomy" id="269672"/>
    <lineage>
        <taxon>Bacteria</taxon>
        <taxon>Bacillati</taxon>
        <taxon>Bacillota</taxon>
        <taxon>Bacilli</taxon>
        <taxon>Bacillales</taxon>
        <taxon>Sporolactobacillaceae</taxon>
        <taxon>Sporolactobacillus</taxon>
    </lineage>
</organism>
<gene>
    <name evidence="3" type="ORF">ACFP7A_02165</name>
</gene>
<dbReference type="SUPFAM" id="SSF52172">
    <property type="entry name" value="CheY-like"/>
    <property type="match status" value="1"/>
</dbReference>
<evidence type="ECO:0000256" key="1">
    <source>
        <dbReference type="PROSITE-ProRule" id="PRU00169"/>
    </source>
</evidence>
<dbReference type="PANTHER" id="PTHR43228">
    <property type="entry name" value="TWO-COMPONENT RESPONSE REGULATOR"/>
    <property type="match status" value="1"/>
</dbReference>
<proteinExistence type="predicted"/>
<name>A0ABW1WAW4_9BACL</name>
<dbReference type="EMBL" id="JBHSTQ010000002">
    <property type="protein sequence ID" value="MFC6385393.1"/>
    <property type="molecule type" value="Genomic_DNA"/>
</dbReference>
<evidence type="ECO:0000259" key="2">
    <source>
        <dbReference type="PROSITE" id="PS50110"/>
    </source>
</evidence>
<feature type="modified residue" description="4-aspartylphosphate" evidence="1">
    <location>
        <position position="54"/>
    </location>
</feature>
<dbReference type="SMART" id="SM00448">
    <property type="entry name" value="REC"/>
    <property type="match status" value="1"/>
</dbReference>
<dbReference type="Proteomes" id="UP001596267">
    <property type="component" value="Unassembled WGS sequence"/>
</dbReference>
<accession>A0ABW1WAW4</accession>